<comment type="caution">
    <text evidence="4">The sequence shown here is derived from an EMBL/GenBank/DDBJ whole genome shotgun (WGS) entry which is preliminary data.</text>
</comment>
<dbReference type="Pfam" id="PF02735">
    <property type="entry name" value="Ku"/>
    <property type="match status" value="1"/>
</dbReference>
<dbReference type="RefSeq" id="WP_382049059.1">
    <property type="nucleotide sequence ID" value="NZ_JBHSKJ010000022.1"/>
</dbReference>
<dbReference type="SUPFAM" id="SSF100939">
    <property type="entry name" value="SPOC domain-like"/>
    <property type="match status" value="1"/>
</dbReference>
<evidence type="ECO:0000259" key="3">
    <source>
        <dbReference type="SMART" id="SM00559"/>
    </source>
</evidence>
<reference evidence="5" key="1">
    <citation type="journal article" date="2019" name="Int. J. Syst. Evol. Microbiol.">
        <title>The Global Catalogue of Microorganisms (GCM) 10K type strain sequencing project: providing services to taxonomists for standard genome sequencing and annotation.</title>
        <authorList>
            <consortium name="The Broad Institute Genomics Platform"/>
            <consortium name="The Broad Institute Genome Sequencing Center for Infectious Disease"/>
            <person name="Wu L."/>
            <person name="Ma J."/>
        </authorList>
    </citation>
    <scope>NUCLEOTIDE SEQUENCE [LARGE SCALE GENOMIC DNA]</scope>
    <source>
        <strain evidence="5">CGMCC 4.1641</strain>
    </source>
</reference>
<dbReference type="InterPro" id="IPR009187">
    <property type="entry name" value="Prok_Ku"/>
</dbReference>
<dbReference type="InterPro" id="IPR006164">
    <property type="entry name" value="DNA_bd_Ku70/Ku80"/>
</dbReference>
<evidence type="ECO:0000256" key="2">
    <source>
        <dbReference type="ARBA" id="ARBA00023172"/>
    </source>
</evidence>
<evidence type="ECO:0000313" key="4">
    <source>
        <dbReference type="EMBL" id="MFC5148918.1"/>
    </source>
</evidence>
<evidence type="ECO:0000313" key="5">
    <source>
        <dbReference type="Proteomes" id="UP001596222"/>
    </source>
</evidence>
<evidence type="ECO:0000256" key="1">
    <source>
        <dbReference type="ARBA" id="ARBA00023125"/>
    </source>
</evidence>
<dbReference type="Gene3D" id="2.40.290.10">
    <property type="match status" value="1"/>
</dbReference>
<keyword evidence="2" id="KW-0233">DNA recombination</keyword>
<keyword evidence="1" id="KW-0238">DNA-binding</keyword>
<dbReference type="SMART" id="SM00559">
    <property type="entry name" value="Ku78"/>
    <property type="match status" value="1"/>
</dbReference>
<dbReference type="EMBL" id="JBHSKJ010000022">
    <property type="protein sequence ID" value="MFC5148918.1"/>
    <property type="molecule type" value="Genomic_DNA"/>
</dbReference>
<accession>A0ABW0A8J8</accession>
<keyword evidence="5" id="KW-1185">Reference proteome</keyword>
<dbReference type="PANTHER" id="PTHR41251">
    <property type="entry name" value="NON-HOMOLOGOUS END JOINING PROTEIN KU"/>
    <property type="match status" value="1"/>
</dbReference>
<sequence>MIVLPVQLYPATRTEHPGRTHEVHGLDGGRIKHRRVCEADGQEVPYEQVAHGVETPTGTVVLHDDDLARLPLPARKILALVGFVPVGSVDPALFHRSYYAEPYGPGADRASALLATALARSGRVGVGKIAIRMRERPAVLRTGGSRLMVHTLYWPHERNEPPEHRAPAVPPTDRELGMAEVLVEALAQDAPPELHDEYVAALERVVEAKAAGGQLEPPAGPPQPVDLMAALEASIRAARRDQQP</sequence>
<dbReference type="PANTHER" id="PTHR41251:SF1">
    <property type="entry name" value="NON-HOMOLOGOUS END JOINING PROTEIN KU"/>
    <property type="match status" value="1"/>
</dbReference>
<proteinExistence type="predicted"/>
<name>A0ABW0A8J8_9ACTN</name>
<gene>
    <name evidence="4" type="ORF">ACFPP6_30065</name>
</gene>
<dbReference type="InterPro" id="IPR016194">
    <property type="entry name" value="SPOC-like_C_dom_sf"/>
</dbReference>
<protein>
    <submittedName>
        <fullName evidence="4">Ku protein</fullName>
    </submittedName>
</protein>
<feature type="domain" description="Ku" evidence="3">
    <location>
        <begin position="41"/>
        <end position="175"/>
    </location>
</feature>
<organism evidence="4 5">
    <name type="scientific">Streptomyces aureoversilis</name>
    <dbReference type="NCBI Taxonomy" id="67277"/>
    <lineage>
        <taxon>Bacteria</taxon>
        <taxon>Bacillati</taxon>
        <taxon>Actinomycetota</taxon>
        <taxon>Actinomycetes</taxon>
        <taxon>Kitasatosporales</taxon>
        <taxon>Streptomycetaceae</taxon>
        <taxon>Streptomyces</taxon>
    </lineage>
</organism>
<dbReference type="Proteomes" id="UP001596222">
    <property type="component" value="Unassembled WGS sequence"/>
</dbReference>